<name>A0A3N2REB5_LYSEN</name>
<evidence type="ECO:0000256" key="1">
    <source>
        <dbReference type="ARBA" id="ARBA00004817"/>
    </source>
</evidence>
<dbReference type="PANTHER" id="PTHR38041:SF2">
    <property type="entry name" value="SECRETED CHORISMATE MUTASE"/>
    <property type="match status" value="1"/>
</dbReference>
<feature type="domain" description="Chorismate mutase" evidence="5">
    <location>
        <begin position="66"/>
        <end position="161"/>
    </location>
</feature>
<comment type="pathway">
    <text evidence="1">Metabolic intermediate biosynthesis; prephenate biosynthesis; prephenate from chorismate: step 1/1.</text>
</comment>
<dbReference type="UniPathway" id="UPA00120">
    <property type="reaction ID" value="UER00203"/>
</dbReference>
<dbReference type="Pfam" id="PF01817">
    <property type="entry name" value="CM_2"/>
    <property type="match status" value="1"/>
</dbReference>
<dbReference type="GO" id="GO:0046417">
    <property type="term" value="P:chorismate metabolic process"/>
    <property type="evidence" value="ECO:0007669"/>
    <property type="project" value="InterPro"/>
</dbReference>
<dbReference type="InterPro" id="IPR008240">
    <property type="entry name" value="Chorismate_mutase_periplasmic"/>
</dbReference>
<proteinExistence type="predicted"/>
<protein>
    <recommendedName>
        <fullName evidence="2">chorismate mutase</fullName>
        <ecNumber evidence="2">5.4.99.5</ecNumber>
    </recommendedName>
</protein>
<sequence length="239" mass="25881">MRWPCVSAKPGCGRTPNARCARRAARSRAISITRRSAPRRERGRRGRTTMRAPAMMFRRRSLAAALAAAALLIALHAAAQSPTPSGLERVAELSAQRLLLADAVAASKRASGKPVEDAQREGEQLARVREQATARALPAEPTAAFFRAQMEANKLVQYRLLAEPGRAGAAVDLAPVRAKLDAINAQLLDALPAALSQARGHDCARRASDARKRAARRHRLDELHRTALARAFGDLCRLP</sequence>
<dbReference type="PROSITE" id="PS51168">
    <property type="entry name" value="CHORISMATE_MUT_2"/>
    <property type="match status" value="1"/>
</dbReference>
<evidence type="ECO:0000313" key="7">
    <source>
        <dbReference type="Proteomes" id="UP000275910"/>
    </source>
</evidence>
<evidence type="ECO:0000259" key="5">
    <source>
        <dbReference type="PROSITE" id="PS51168"/>
    </source>
</evidence>
<dbReference type="InterPro" id="IPR036263">
    <property type="entry name" value="Chorismate_II_sf"/>
</dbReference>
<dbReference type="EMBL" id="RCTY01000041">
    <property type="protein sequence ID" value="ROU05793.1"/>
    <property type="molecule type" value="Genomic_DNA"/>
</dbReference>
<dbReference type="Proteomes" id="UP000275910">
    <property type="component" value="Unassembled WGS sequence"/>
</dbReference>
<dbReference type="SMART" id="SM00830">
    <property type="entry name" value="CM_2"/>
    <property type="match status" value="1"/>
</dbReference>
<dbReference type="SUPFAM" id="SSF48600">
    <property type="entry name" value="Chorismate mutase II"/>
    <property type="match status" value="1"/>
</dbReference>
<dbReference type="InterPro" id="IPR036979">
    <property type="entry name" value="CM_dom_sf"/>
</dbReference>
<dbReference type="EC" id="5.4.99.5" evidence="2"/>
<dbReference type="Gene3D" id="1.20.59.10">
    <property type="entry name" value="Chorismate mutase"/>
    <property type="match status" value="1"/>
</dbReference>
<dbReference type="PANTHER" id="PTHR38041">
    <property type="entry name" value="CHORISMATE MUTASE"/>
    <property type="match status" value="1"/>
</dbReference>
<comment type="caution">
    <text evidence="6">The sequence shown here is derived from an EMBL/GenBank/DDBJ whole genome shotgun (WGS) entry which is preliminary data.</text>
</comment>
<dbReference type="GO" id="GO:0004106">
    <property type="term" value="F:chorismate mutase activity"/>
    <property type="evidence" value="ECO:0007669"/>
    <property type="project" value="UniProtKB-EC"/>
</dbReference>
<accession>A0A3N2REB5</accession>
<dbReference type="InterPro" id="IPR002701">
    <property type="entry name" value="CM_II_prokaryot"/>
</dbReference>
<dbReference type="AlphaFoldDB" id="A0A3N2REB5"/>
<evidence type="ECO:0000256" key="3">
    <source>
        <dbReference type="ARBA" id="ARBA00022729"/>
    </source>
</evidence>
<dbReference type="GO" id="GO:0009697">
    <property type="term" value="P:salicylic acid biosynthetic process"/>
    <property type="evidence" value="ECO:0007669"/>
    <property type="project" value="TreeGrafter"/>
</dbReference>
<organism evidence="6 7">
    <name type="scientific">Lysobacter enzymogenes</name>
    <dbReference type="NCBI Taxonomy" id="69"/>
    <lineage>
        <taxon>Bacteria</taxon>
        <taxon>Pseudomonadati</taxon>
        <taxon>Pseudomonadota</taxon>
        <taxon>Gammaproteobacteria</taxon>
        <taxon>Lysobacterales</taxon>
        <taxon>Lysobacteraceae</taxon>
        <taxon>Lysobacter</taxon>
    </lineage>
</organism>
<evidence type="ECO:0000256" key="4">
    <source>
        <dbReference type="ARBA" id="ARBA00023235"/>
    </source>
</evidence>
<reference evidence="6 7" key="1">
    <citation type="submission" date="2018-10" db="EMBL/GenBank/DDBJ databases">
        <title>The genome of Lysobacter enzymogenes OH11.</title>
        <authorList>
            <person name="Liu F."/>
            <person name="Zhao Y."/>
            <person name="Qian G."/>
            <person name="Chen Y."/>
            <person name="Xu H."/>
        </authorList>
    </citation>
    <scope>NUCLEOTIDE SEQUENCE [LARGE SCALE GENOMIC DNA]</scope>
    <source>
        <strain evidence="6 7">OH11</strain>
    </source>
</reference>
<keyword evidence="3" id="KW-0732">Signal</keyword>
<gene>
    <name evidence="6" type="primary">aroQ</name>
    <name evidence="6" type="ORF">D9T17_16565</name>
</gene>
<dbReference type="InterPro" id="IPR051331">
    <property type="entry name" value="Chorismate_mutase-related"/>
</dbReference>
<evidence type="ECO:0000313" key="6">
    <source>
        <dbReference type="EMBL" id="ROU05793.1"/>
    </source>
</evidence>
<evidence type="ECO:0000256" key="2">
    <source>
        <dbReference type="ARBA" id="ARBA00012404"/>
    </source>
</evidence>
<keyword evidence="4 6" id="KW-0413">Isomerase</keyword>
<dbReference type="NCBIfam" id="TIGR01806">
    <property type="entry name" value="CM_mono2"/>
    <property type="match status" value="1"/>
</dbReference>